<sequence>MILIFMVDVSSDLLLHTVRNAGCGGSNPGVHGGALCLKAFPVDDGRSGLVALLLGNPHLSEGGQGSQDGNTDPYGVLALGGSNDLDLHGGWSQSSDFFLHTVSNAWVHGGASRQDGVGVRSLRMSTSHFIIELYVVSWMPQDSIPKNEEGGLGAAGSSYDFSREVDARGGSGHLLFEIQSDVAEFLLDLTNDFTLSRGGERNHVQS</sequence>
<reference evidence="1" key="2">
    <citation type="submission" date="2015-10" db="EMBL/GenBank/DDBJ databases">
        <authorList>
            <person name="Gilbert D.G."/>
        </authorList>
    </citation>
    <scope>NUCLEOTIDE SEQUENCE</scope>
</reference>
<reference evidence="1" key="1">
    <citation type="submission" date="2015-10" db="EMBL/GenBank/DDBJ databases">
        <title>Daphnia magna gene sets from two clonal populations assembled and annotated with EvidentialGene.</title>
        <authorList>
            <person name="Gilbert D."/>
            <person name="Podicheti R."/>
            <person name="Orsini L."/>
            <person name="Colbourne J."/>
            <person name="Pfrender M."/>
        </authorList>
    </citation>
    <scope>NUCLEOTIDE SEQUENCE</scope>
</reference>
<dbReference type="EMBL" id="GDIP01202577">
    <property type="protein sequence ID" value="JAJ20825.1"/>
    <property type="molecule type" value="Transcribed_RNA"/>
</dbReference>
<name>A0A0N7ZXM0_9CRUS</name>
<protein>
    <submittedName>
        <fullName evidence="1">Uncharacterized protein</fullName>
    </submittedName>
</protein>
<organism evidence="1">
    <name type="scientific">Daphnia magna</name>
    <dbReference type="NCBI Taxonomy" id="35525"/>
    <lineage>
        <taxon>Eukaryota</taxon>
        <taxon>Metazoa</taxon>
        <taxon>Ecdysozoa</taxon>
        <taxon>Arthropoda</taxon>
        <taxon>Crustacea</taxon>
        <taxon>Branchiopoda</taxon>
        <taxon>Diplostraca</taxon>
        <taxon>Cladocera</taxon>
        <taxon>Anomopoda</taxon>
        <taxon>Daphniidae</taxon>
        <taxon>Daphnia</taxon>
    </lineage>
</organism>
<dbReference type="AlphaFoldDB" id="A0A0N7ZXM0"/>
<feature type="non-terminal residue" evidence="1">
    <location>
        <position position="206"/>
    </location>
</feature>
<proteinExistence type="predicted"/>
<accession>A0A0N7ZXM0</accession>
<dbReference type="EMBL" id="GDIP01247536">
    <property type="protein sequence ID" value="JAI75865.1"/>
    <property type="molecule type" value="Transcribed_RNA"/>
</dbReference>
<evidence type="ECO:0000313" key="1">
    <source>
        <dbReference type="EMBL" id="JAJ20825.1"/>
    </source>
</evidence>